<keyword evidence="4 5" id="KW-0472">Membrane</keyword>
<keyword evidence="3 5" id="KW-1133">Transmembrane helix</keyword>
<organism evidence="7 8">
    <name type="scientific">Gracilibacillus halotolerans</name>
    <dbReference type="NCBI Taxonomy" id="74386"/>
    <lineage>
        <taxon>Bacteria</taxon>
        <taxon>Bacillati</taxon>
        <taxon>Bacillota</taxon>
        <taxon>Bacilli</taxon>
        <taxon>Bacillales</taxon>
        <taxon>Bacillaceae</taxon>
        <taxon>Gracilibacillus</taxon>
    </lineage>
</organism>
<keyword evidence="2 5" id="KW-0812">Transmembrane</keyword>
<evidence type="ECO:0000259" key="6">
    <source>
        <dbReference type="Pfam" id="PF01957"/>
    </source>
</evidence>
<dbReference type="GO" id="GO:0005886">
    <property type="term" value="C:plasma membrane"/>
    <property type="evidence" value="ECO:0007669"/>
    <property type="project" value="TreeGrafter"/>
</dbReference>
<evidence type="ECO:0000256" key="5">
    <source>
        <dbReference type="SAM" id="Phobius"/>
    </source>
</evidence>
<feature type="transmembrane region" description="Helical" evidence="5">
    <location>
        <begin position="102"/>
        <end position="123"/>
    </location>
</feature>
<evidence type="ECO:0000256" key="3">
    <source>
        <dbReference type="ARBA" id="ARBA00022989"/>
    </source>
</evidence>
<dbReference type="Pfam" id="PF01957">
    <property type="entry name" value="NfeD"/>
    <property type="match status" value="1"/>
</dbReference>
<dbReference type="Gene3D" id="2.40.50.140">
    <property type="entry name" value="Nucleic acid-binding proteins"/>
    <property type="match status" value="1"/>
</dbReference>
<proteinExistence type="predicted"/>
<dbReference type="RefSeq" id="WP_184244351.1">
    <property type="nucleotide sequence ID" value="NZ_BAAACU010000022.1"/>
</dbReference>
<feature type="domain" description="NfeD-like C-terminal" evidence="6">
    <location>
        <begin position="153"/>
        <end position="206"/>
    </location>
</feature>
<keyword evidence="8" id="KW-1185">Reference proteome</keyword>
<evidence type="ECO:0000313" key="8">
    <source>
        <dbReference type="Proteomes" id="UP000572212"/>
    </source>
</evidence>
<gene>
    <name evidence="7" type="ORF">GGQ92_000568</name>
</gene>
<dbReference type="Proteomes" id="UP000572212">
    <property type="component" value="Unassembled WGS sequence"/>
</dbReference>
<comment type="caution">
    <text evidence="7">The sequence shown here is derived from an EMBL/GenBank/DDBJ whole genome shotgun (WGS) entry which is preliminary data.</text>
</comment>
<reference evidence="7 8" key="1">
    <citation type="submission" date="2020-08" db="EMBL/GenBank/DDBJ databases">
        <title>Genomic Encyclopedia of Type Strains, Phase IV (KMG-IV): sequencing the most valuable type-strain genomes for metagenomic binning, comparative biology and taxonomic classification.</title>
        <authorList>
            <person name="Goeker M."/>
        </authorList>
    </citation>
    <scope>NUCLEOTIDE SEQUENCE [LARGE SCALE GENOMIC DNA]</scope>
    <source>
        <strain evidence="7 8">DSM 11805</strain>
    </source>
</reference>
<dbReference type="InterPro" id="IPR012340">
    <property type="entry name" value="NA-bd_OB-fold"/>
</dbReference>
<keyword evidence="7" id="KW-0378">Hydrolase</keyword>
<dbReference type="InterPro" id="IPR002810">
    <property type="entry name" value="NfeD-like_C"/>
</dbReference>
<feature type="transmembrane region" description="Helical" evidence="5">
    <location>
        <begin position="51"/>
        <end position="70"/>
    </location>
</feature>
<dbReference type="GO" id="GO:0008233">
    <property type="term" value="F:peptidase activity"/>
    <property type="evidence" value="ECO:0007669"/>
    <property type="project" value="UniProtKB-KW"/>
</dbReference>
<dbReference type="InterPro" id="IPR052165">
    <property type="entry name" value="Membrane_assoc_protease"/>
</dbReference>
<dbReference type="GO" id="GO:0006508">
    <property type="term" value="P:proteolysis"/>
    <property type="evidence" value="ECO:0007669"/>
    <property type="project" value="UniProtKB-KW"/>
</dbReference>
<dbReference type="EMBL" id="JACHON010000001">
    <property type="protein sequence ID" value="MBB6511801.1"/>
    <property type="molecule type" value="Genomic_DNA"/>
</dbReference>
<protein>
    <submittedName>
        <fullName evidence="7">Membrane-bound ClpP family serine protease</fullName>
    </submittedName>
</protein>
<evidence type="ECO:0000313" key="7">
    <source>
        <dbReference type="EMBL" id="MBB6511801.1"/>
    </source>
</evidence>
<feature type="transmembrane region" description="Helical" evidence="5">
    <location>
        <begin position="12"/>
        <end position="45"/>
    </location>
</feature>
<comment type="subcellular location">
    <subcellularLocation>
        <location evidence="1">Membrane</location>
        <topology evidence="1">Multi-pass membrane protein</topology>
    </subcellularLocation>
</comment>
<dbReference type="SUPFAM" id="SSF141322">
    <property type="entry name" value="NfeD domain-like"/>
    <property type="match status" value="1"/>
</dbReference>
<evidence type="ECO:0000256" key="1">
    <source>
        <dbReference type="ARBA" id="ARBA00004141"/>
    </source>
</evidence>
<dbReference type="PANTHER" id="PTHR33507:SF3">
    <property type="entry name" value="INNER MEMBRANE PROTEIN YBBJ"/>
    <property type="match status" value="1"/>
</dbReference>
<accession>A0A841RGN7</accession>
<evidence type="ECO:0000256" key="2">
    <source>
        <dbReference type="ARBA" id="ARBA00022692"/>
    </source>
</evidence>
<dbReference type="AlphaFoldDB" id="A0A841RGN7"/>
<evidence type="ECO:0000256" key="4">
    <source>
        <dbReference type="ARBA" id="ARBA00023136"/>
    </source>
</evidence>
<sequence>MFTLTADWMSMLVVGFATLFLIGEVLVNARGIFAILGIGFITIFFSSFLDTGMFFIMILVYIIGILFIVIDGKLLNDGTLSVIGLAMMIFSVGLAAPNWISGLYAVIGIFIGSVLSFTFLKVFKRRSMWQKITLFDKLTEEAGYSSINESYRELIGETGITVTDMRPIGTVRINDKEYSAITQGKWLVKDTEIVVEQVDGTKIQVKELEN</sequence>
<feature type="transmembrane region" description="Helical" evidence="5">
    <location>
        <begin position="77"/>
        <end position="96"/>
    </location>
</feature>
<dbReference type="PANTHER" id="PTHR33507">
    <property type="entry name" value="INNER MEMBRANE PROTEIN YBBJ"/>
    <property type="match status" value="1"/>
</dbReference>
<keyword evidence="7" id="KW-0645">Protease</keyword>
<name>A0A841RGN7_9BACI</name>